<feature type="domain" description="Glycosyl hydrolase family 13 catalytic" evidence="16">
    <location>
        <begin position="640"/>
        <end position="1002"/>
    </location>
</feature>
<keyword evidence="7" id="KW-0963">Cytoplasm</keyword>
<evidence type="ECO:0000256" key="5">
    <source>
        <dbReference type="ARBA" id="ARBA00008061"/>
    </source>
</evidence>
<dbReference type="InterPro" id="IPR011009">
    <property type="entry name" value="Kinase-like_dom_sf"/>
</dbReference>
<dbReference type="Gene3D" id="2.60.40.10">
    <property type="entry name" value="Immunoglobulins"/>
    <property type="match status" value="1"/>
</dbReference>
<gene>
    <name evidence="17" type="primary">treZ</name>
    <name evidence="17" type="ORF">ACFQPS_10470</name>
</gene>
<feature type="region of interest" description="Disordered" evidence="15">
    <location>
        <begin position="1"/>
        <end position="25"/>
    </location>
</feature>
<dbReference type="Pfam" id="PF21226">
    <property type="entry name" value="MalQ_N"/>
    <property type="match status" value="1"/>
</dbReference>
<dbReference type="Proteomes" id="UP001596456">
    <property type="component" value="Unassembled WGS sequence"/>
</dbReference>
<comment type="caution">
    <text evidence="17">The sequence shown here is derived from an EMBL/GenBank/DDBJ whole genome shotgun (WGS) entry which is preliminary data.</text>
</comment>
<keyword evidence="11 14" id="KW-0119">Carbohydrate metabolism</keyword>
<evidence type="ECO:0000256" key="15">
    <source>
        <dbReference type="SAM" id="MobiDB-lite"/>
    </source>
</evidence>
<dbReference type="Gene3D" id="3.20.20.80">
    <property type="entry name" value="Glycosidases"/>
    <property type="match status" value="2"/>
</dbReference>
<keyword evidence="8 14" id="KW-0328">Glycosyltransferase</keyword>
<evidence type="ECO:0000256" key="12">
    <source>
        <dbReference type="ARBA" id="ARBA00023295"/>
    </source>
</evidence>
<dbReference type="Gene3D" id="1.10.10.760">
    <property type="entry name" value="E-set domains of sugar-utilizing enzymes"/>
    <property type="match status" value="1"/>
</dbReference>
<dbReference type="InterPro" id="IPR022567">
    <property type="entry name" value="DUF3459"/>
</dbReference>
<comment type="catalytic activity">
    <reaction evidence="13">
        <text>hydrolysis of (1-&gt;4)-alpha-D-glucosidic linkage in 4-alpha-D-[(1-&gt;4)-alpha-D-glucanosyl]n trehalose to yield trehalose and (1-&gt;4)-alpha-D-glucan.</text>
        <dbReference type="EC" id="3.2.1.141"/>
    </reaction>
</comment>
<dbReference type="CDD" id="cd02853">
    <property type="entry name" value="E_set_MTHase_like_N"/>
    <property type="match status" value="1"/>
</dbReference>
<keyword evidence="12 17" id="KW-0326">Glycosidase</keyword>
<evidence type="ECO:0000256" key="11">
    <source>
        <dbReference type="ARBA" id="ARBA00023277"/>
    </source>
</evidence>
<dbReference type="SUPFAM" id="SSF56112">
    <property type="entry name" value="Protein kinase-like (PK-like)"/>
    <property type="match status" value="1"/>
</dbReference>
<dbReference type="SUPFAM" id="SSF51445">
    <property type="entry name" value="(Trans)glycosidases"/>
    <property type="match status" value="2"/>
</dbReference>
<evidence type="ECO:0000313" key="17">
    <source>
        <dbReference type="EMBL" id="MFC7333586.1"/>
    </source>
</evidence>
<dbReference type="EMBL" id="JBHTCM010000010">
    <property type="protein sequence ID" value="MFC7333586.1"/>
    <property type="molecule type" value="Genomic_DNA"/>
</dbReference>
<sequence>MPARTAPDSPDAARPTGGAPFPTEDPSLLRLAEAMLPGFLLRQRWYPAKDAGQPRVTLLAQVPLPGLEHPAALAVWSVEPPERRPLRCLVPLAILPADGVPDAAVIAPLHPADGGQVLADALLADDTVIAFLAGLLLDPGAVPPPGLSAGRTGAAAGGPTARPAIRRGSVEQSNSSFRVGEQGILKLFRTLEPGTHPELEIGRFLTDRARFPAIPALAGWLELAVGISGAGASGAGAGGEQATLGVLQAFVPNEGDGWGWVLARLADGRERETLPWIAALGRRVAGLHRALALDTDDDAFRPEPVDGEDLDGWVESAKAMARRALDSLDGAVAVLPAAVRPVAEALLARRAELPVLLQALLPVTAVARTRHHGDLHLGQVLVTPDATDAVIVDFEGEPLRPLAERRARHSPLRDVAGMLRSFSYAAASAGRQGDRARQDALTRWAGEATGTFLDAYLTAAEGCPGCAATPEETVRLVRFFMLEKALYEVAYELANRPDWVEIPLAGVLAILDDGEAGVPSPRTGAVRRHRMPFGAELREGGGVRFRLWAPAHATLRLELDGAALYMTPAEGGWHELVSDRAGAGSRYRFLLPDGTAVPDPASRHQPEDVHGPSEVVDPAAYRWQAADWRGRPWEEAVLYELHIGAFTPEGTFRAAIGKLDHLVALGVTAVQIMPVADFPGGRNWGYDGVLPFAPDGSYGRPEDLKALVDAAHARGLMVMLDVVYNHFGPEGNYLSLYAPGFFTEKHHTPWGAAVNYDDTGSRTVRDFVIHNALYWIEEFDLDGLRLDAVHAIIDETEPHLLTELAREVRHRFPDRHVHLVLENEENEAARLERARDGATALFTAQWNDDVHHGLHVAATGESAGYYGEYAGDLDKLGRALAEGFAFQGEMMAYRGAPRGEPSGHLPPTAFVAFLQNHDQIGNRAFGDRITATAPAEAVRAVAGLYLLAPQVPMLFMGEEWASARPFPFFCDFGPELATAVREGRRKEFARFPEFRDEAARARIPDPTAEATFRSAKLDWEALEREPHAGRLDWYRRMLALRRTEIIPRLPGIGAEAGRYERIGESGLVVRWRLGGGETLAVAANLSAGPEDGFPAAAGRTLHREGGAGDDATGGGRYGPWAVRWWIEGEPDSGGRERTATGAETGTETGAESGEPGGTALARLATRCGIEPGFDNAHGERVETSPATRRRLLAAMGIDAADEAAAERALDALDREEWQRPLPPVTVCRRDAGPPSVLLTLPAGTGTVAWRVALETGGERGGEADAATLDLEAARELDGRRLERRRLPLPADLPDGYHRLHVAGAEMPLVLSPGRCWLPPDMADGRRLWGLAAQLYTLRSDTDWGIGDFGDLRTLVDLAAARGAAAVGLNPLHAAFPDDPEHASPYSPASRLLLNVLNIDVTAVPEFTACPEAVALVASAEMTRRLEESRRSPLVDYTAVADLKMQVLALLFETCRDAADRGRADAFATYRREAGPALEAGCLFLVLRGHFAERGQPDWHGWPEEYRSPASPAVLRFAAEHRHGLDFMAWLQWVADDQLAAAASRAREAGMAIGLYRDLAVGADRSGAETWINPQAVVSAAHVGAPPDIFNPAGQDWGLPPLDPHALRQEGYRSFIDLLRANMRHAGGLRIDHAMALQHLYWIPEGGSPADGAYVAYPLEDMLGILALESARHRCLVVGEDLGTVPEGFRERMAAAAVLSYRVLFFEQESGTGAYAAPADYPPLALAVIGSHDLPTLRGWWEGSDIVLKERLGLFPGAGEAEKQRTRRERDRGCLLEALKREGLVPAAVTVGTLPMETLHAAAHAFLARSRAALAMVQLDDLTGETEPVNVPGTAAEHPNWRRKLSLGLEALSQDARFQAVAEIMAAGR</sequence>
<dbReference type="EC" id="2.4.1.25" evidence="14"/>
<reference evidence="18" key="1">
    <citation type="journal article" date="2019" name="Int. J. Syst. Evol. Microbiol.">
        <title>The Global Catalogue of Microorganisms (GCM) 10K type strain sequencing project: providing services to taxonomists for standard genome sequencing and annotation.</title>
        <authorList>
            <consortium name="The Broad Institute Genomics Platform"/>
            <consortium name="The Broad Institute Genome Sequencing Center for Infectious Disease"/>
            <person name="Wu L."/>
            <person name="Ma J."/>
        </authorList>
    </citation>
    <scope>NUCLEOTIDE SEQUENCE [LARGE SCALE GENOMIC DNA]</scope>
    <source>
        <strain evidence="18">CGMCC 1.16275</strain>
    </source>
</reference>
<comment type="subcellular location">
    <subcellularLocation>
        <location evidence="2">Cytoplasm</location>
    </subcellularLocation>
</comment>
<evidence type="ECO:0000313" key="18">
    <source>
        <dbReference type="Proteomes" id="UP001596456"/>
    </source>
</evidence>
<comment type="similarity">
    <text evidence="4 14">Belongs to the disproportionating enzyme family.</text>
</comment>
<comment type="pathway">
    <text evidence="3">Glycan biosynthesis; trehalose biosynthesis.</text>
</comment>
<dbReference type="InterPro" id="IPR003385">
    <property type="entry name" value="Glyco_hydro_77"/>
</dbReference>
<feature type="compositionally biased region" description="Low complexity" evidence="15">
    <location>
        <begin position="1139"/>
        <end position="1157"/>
    </location>
</feature>
<dbReference type="InterPro" id="IPR012768">
    <property type="entry name" value="Trehalose_TreZ"/>
</dbReference>
<dbReference type="SMART" id="SM00642">
    <property type="entry name" value="Aamy"/>
    <property type="match status" value="1"/>
</dbReference>
<protein>
    <recommendedName>
        <fullName evidence="6 14">4-alpha-glucanotransferase</fullName>
        <ecNumber evidence="14">2.4.1.25</ecNumber>
    </recommendedName>
    <alternativeName>
        <fullName evidence="14">Amylomaltase</fullName>
    </alternativeName>
    <alternativeName>
        <fullName evidence="14">Disproportionating enzyme</fullName>
    </alternativeName>
</protein>
<evidence type="ECO:0000256" key="3">
    <source>
        <dbReference type="ARBA" id="ARBA00005199"/>
    </source>
</evidence>
<dbReference type="InterPro" id="IPR014756">
    <property type="entry name" value="Ig_E-set"/>
</dbReference>
<dbReference type="GO" id="GO:0033942">
    <property type="term" value="F:4-alpha-D-(1-&gt;4)-alpha-D-glucanotrehalose trehalohydrolase activity"/>
    <property type="evidence" value="ECO:0007669"/>
    <property type="project" value="UniProtKB-EC"/>
</dbReference>
<evidence type="ECO:0000256" key="1">
    <source>
        <dbReference type="ARBA" id="ARBA00000439"/>
    </source>
</evidence>
<evidence type="ECO:0000256" key="7">
    <source>
        <dbReference type="ARBA" id="ARBA00022490"/>
    </source>
</evidence>
<evidence type="ECO:0000256" key="4">
    <source>
        <dbReference type="ARBA" id="ARBA00005684"/>
    </source>
</evidence>
<evidence type="ECO:0000256" key="9">
    <source>
        <dbReference type="ARBA" id="ARBA00022679"/>
    </source>
</evidence>
<keyword evidence="10 17" id="KW-0378">Hydrolase</keyword>
<comment type="catalytic activity">
    <reaction evidence="1 14">
        <text>Transfers a segment of a (1-&gt;4)-alpha-D-glucan to a new position in an acceptor, which may be glucose or a (1-&gt;4)-alpha-D-glucan.</text>
        <dbReference type="EC" id="2.4.1.25"/>
    </reaction>
</comment>
<dbReference type="NCBIfam" id="TIGR02402">
    <property type="entry name" value="trehalose_TreZ"/>
    <property type="match status" value="1"/>
</dbReference>
<dbReference type="SUPFAM" id="SSF81296">
    <property type="entry name" value="E set domains"/>
    <property type="match status" value="1"/>
</dbReference>
<evidence type="ECO:0000256" key="6">
    <source>
        <dbReference type="ARBA" id="ARBA00020295"/>
    </source>
</evidence>
<dbReference type="InterPro" id="IPR013783">
    <property type="entry name" value="Ig-like_fold"/>
</dbReference>
<dbReference type="InterPro" id="IPR017853">
    <property type="entry name" value="GH"/>
</dbReference>
<dbReference type="InterPro" id="IPR044901">
    <property type="entry name" value="Trehalose_TreZ_E-set_sf"/>
</dbReference>
<dbReference type="PANTHER" id="PTHR32438">
    <property type="entry name" value="4-ALPHA-GLUCANOTRANSFERASE DPE1, CHLOROPLASTIC/AMYLOPLASTIC"/>
    <property type="match status" value="1"/>
</dbReference>
<dbReference type="Gene3D" id="3.90.1200.10">
    <property type="match status" value="1"/>
</dbReference>
<dbReference type="Pfam" id="PF00128">
    <property type="entry name" value="Alpha-amylase"/>
    <property type="match status" value="1"/>
</dbReference>
<keyword evidence="9 14" id="KW-0808">Transferase</keyword>
<evidence type="ECO:0000256" key="2">
    <source>
        <dbReference type="ARBA" id="ARBA00004496"/>
    </source>
</evidence>
<evidence type="ECO:0000256" key="13">
    <source>
        <dbReference type="ARBA" id="ARBA00034013"/>
    </source>
</evidence>
<dbReference type="NCBIfam" id="TIGR00217">
    <property type="entry name" value="malQ"/>
    <property type="match status" value="1"/>
</dbReference>
<organism evidence="17 18">
    <name type="scientific">Rhodocista pekingensis</name>
    <dbReference type="NCBI Taxonomy" id="201185"/>
    <lineage>
        <taxon>Bacteria</taxon>
        <taxon>Pseudomonadati</taxon>
        <taxon>Pseudomonadota</taxon>
        <taxon>Alphaproteobacteria</taxon>
        <taxon>Rhodospirillales</taxon>
        <taxon>Azospirillaceae</taxon>
        <taxon>Rhodocista</taxon>
    </lineage>
</organism>
<proteinExistence type="inferred from homology"/>
<evidence type="ECO:0000256" key="14">
    <source>
        <dbReference type="RuleBase" id="RU361207"/>
    </source>
</evidence>
<name>A0ABW2KU74_9PROT</name>
<evidence type="ECO:0000259" key="16">
    <source>
        <dbReference type="SMART" id="SM00642"/>
    </source>
</evidence>
<dbReference type="InterPro" id="IPR048458">
    <property type="entry name" value="MalQ_N"/>
</dbReference>
<evidence type="ECO:0000256" key="8">
    <source>
        <dbReference type="ARBA" id="ARBA00022676"/>
    </source>
</evidence>
<evidence type="ECO:0000256" key="10">
    <source>
        <dbReference type="ARBA" id="ARBA00022801"/>
    </source>
</evidence>
<keyword evidence="18" id="KW-1185">Reference proteome</keyword>
<dbReference type="PANTHER" id="PTHR32438:SF5">
    <property type="entry name" value="4-ALPHA-GLUCANOTRANSFERASE DPE1, CHLOROPLASTIC_AMYLOPLASTIC"/>
    <property type="match status" value="1"/>
</dbReference>
<feature type="region of interest" description="Disordered" evidence="15">
    <location>
        <begin position="1128"/>
        <end position="1157"/>
    </location>
</feature>
<accession>A0ABW2KU74</accession>
<dbReference type="CDD" id="cd11325">
    <property type="entry name" value="AmyAc_GTHase"/>
    <property type="match status" value="1"/>
</dbReference>
<dbReference type="Pfam" id="PF11941">
    <property type="entry name" value="DUF3459"/>
    <property type="match status" value="1"/>
</dbReference>
<comment type="similarity">
    <text evidence="5">Belongs to the glycosyl hydrolase 13 family.</text>
</comment>
<dbReference type="RefSeq" id="WP_377358757.1">
    <property type="nucleotide sequence ID" value="NZ_JBHTCM010000010.1"/>
</dbReference>
<dbReference type="Pfam" id="PF02446">
    <property type="entry name" value="Glyco_hydro_77"/>
    <property type="match status" value="1"/>
</dbReference>
<dbReference type="InterPro" id="IPR006047">
    <property type="entry name" value="GH13_cat_dom"/>
</dbReference>